<dbReference type="SUPFAM" id="SSF56601">
    <property type="entry name" value="beta-lactamase/transpeptidase-like"/>
    <property type="match status" value="1"/>
</dbReference>
<dbReference type="InterPro" id="IPR012338">
    <property type="entry name" value="Beta-lactam/transpept-like"/>
</dbReference>
<dbReference type="RefSeq" id="WP_075741865.1">
    <property type="nucleotide sequence ID" value="NZ_CP016076.1"/>
</dbReference>
<dbReference type="EMBL" id="CP016076">
    <property type="protein sequence ID" value="APU16308.1"/>
    <property type="molecule type" value="Genomic_DNA"/>
</dbReference>
<feature type="signal peptide" evidence="2">
    <location>
        <begin position="1"/>
        <end position="23"/>
    </location>
</feature>
<evidence type="ECO:0000313" key="4">
    <source>
        <dbReference type="EMBL" id="APU16308.1"/>
    </source>
</evidence>
<reference evidence="5" key="1">
    <citation type="submission" date="2016-06" db="EMBL/GenBank/DDBJ databases">
        <title>Complete genome sequence of Actinoalloteichus fjordicus DSM 46855 (=ADI127-17), type strain of the new species Actinoalloteichus fjordicus.</title>
        <authorList>
            <person name="Ruckert C."/>
            <person name="Nouioui I."/>
            <person name="Willmese J."/>
            <person name="van Wezel G."/>
            <person name="Klenk H.-P."/>
            <person name="Kalinowski J."/>
            <person name="Zotchev S.B."/>
        </authorList>
    </citation>
    <scope>NUCLEOTIDE SEQUENCE [LARGE SCALE GENOMIC DNA]</scope>
    <source>
        <strain evidence="5">ADI127-7</strain>
    </source>
</reference>
<keyword evidence="2" id="KW-0732">Signal</keyword>
<evidence type="ECO:0000313" key="5">
    <source>
        <dbReference type="Proteomes" id="UP000185511"/>
    </source>
</evidence>
<feature type="region of interest" description="Disordered" evidence="1">
    <location>
        <begin position="23"/>
        <end position="44"/>
    </location>
</feature>
<accession>A0AAC9LE63</accession>
<organism evidence="4 5">
    <name type="scientific">Actinoalloteichus fjordicus</name>
    <dbReference type="NCBI Taxonomy" id="1612552"/>
    <lineage>
        <taxon>Bacteria</taxon>
        <taxon>Bacillati</taxon>
        <taxon>Actinomycetota</taxon>
        <taxon>Actinomycetes</taxon>
        <taxon>Pseudonocardiales</taxon>
        <taxon>Pseudonocardiaceae</taxon>
        <taxon>Actinoalloteichus</taxon>
    </lineage>
</organism>
<feature type="chain" id="PRO_5042131833" evidence="2">
    <location>
        <begin position="24"/>
        <end position="358"/>
    </location>
</feature>
<dbReference type="GO" id="GO:0008800">
    <property type="term" value="F:beta-lactamase activity"/>
    <property type="evidence" value="ECO:0007669"/>
    <property type="project" value="InterPro"/>
</dbReference>
<evidence type="ECO:0000256" key="2">
    <source>
        <dbReference type="SAM" id="SignalP"/>
    </source>
</evidence>
<dbReference type="Gene3D" id="3.40.710.10">
    <property type="entry name" value="DD-peptidase/beta-lactamase superfamily"/>
    <property type="match status" value="1"/>
</dbReference>
<sequence length="358" mass="38479">MRWQPFLLSGLLLFGTGCGASSASTPPSAGADSPVESTSSAASTPGEDLDWWAYLAENSESVGLVFDDGRGTTWSTGADEPKPFASTRKILHLAAYSLAVADGEIDPASTVTLGEWEAYYLEGTDGGAHPAALEELGIDPADKDQEVPIDDVVHSMIKFSDNTGTDLLRDRIGDQRMLDAAARIGWEPTELPNFLGAAIALLMPEHADEGHDALAERYLADEEFRSAVLEQKLPNWDEQVAWAEELGRVEPRHIDELHRRLVEDGLGEQAAAEIAVPHLSWTQLEGVTAKGGSFPGQLSDSWALRHDDGTLSSITFVITGMSMEDWGAGLGGGHQMVIYEALQDPEAAERLREAVGAE</sequence>
<dbReference type="Proteomes" id="UP000185511">
    <property type="component" value="Chromosome"/>
</dbReference>
<keyword evidence="5" id="KW-1185">Reference proteome</keyword>
<protein>
    <submittedName>
        <fullName evidence="4">Beta-lactamase enzyme family</fullName>
    </submittedName>
</protein>
<evidence type="ECO:0000256" key="1">
    <source>
        <dbReference type="SAM" id="MobiDB-lite"/>
    </source>
</evidence>
<dbReference type="KEGG" id="acad:UA74_21415"/>
<dbReference type="PROSITE" id="PS51257">
    <property type="entry name" value="PROKAR_LIPOPROTEIN"/>
    <property type="match status" value="1"/>
</dbReference>
<feature type="domain" description="Beta-lactamase class A catalytic" evidence="3">
    <location>
        <begin position="68"/>
        <end position="193"/>
    </location>
</feature>
<dbReference type="PANTHER" id="PTHR35333:SF3">
    <property type="entry name" value="BETA-LACTAMASE-TYPE TRANSPEPTIDASE FOLD CONTAINING PROTEIN"/>
    <property type="match status" value="1"/>
</dbReference>
<feature type="compositionally biased region" description="Low complexity" evidence="1">
    <location>
        <begin position="23"/>
        <end position="34"/>
    </location>
</feature>
<dbReference type="InterPro" id="IPR000871">
    <property type="entry name" value="Beta-lactam_class-A"/>
</dbReference>
<dbReference type="InterPro" id="IPR045155">
    <property type="entry name" value="Beta-lactam_cat"/>
</dbReference>
<dbReference type="AlphaFoldDB" id="A0AAC9LE63"/>
<dbReference type="GO" id="GO:0030655">
    <property type="term" value="P:beta-lactam antibiotic catabolic process"/>
    <property type="evidence" value="ECO:0007669"/>
    <property type="project" value="InterPro"/>
</dbReference>
<dbReference type="GO" id="GO:0046677">
    <property type="term" value="P:response to antibiotic"/>
    <property type="evidence" value="ECO:0007669"/>
    <property type="project" value="InterPro"/>
</dbReference>
<evidence type="ECO:0000259" key="3">
    <source>
        <dbReference type="Pfam" id="PF13354"/>
    </source>
</evidence>
<dbReference type="Pfam" id="PF13354">
    <property type="entry name" value="Beta-lactamase2"/>
    <property type="match status" value="1"/>
</dbReference>
<gene>
    <name evidence="4" type="ORF">UA74_21415</name>
</gene>
<proteinExistence type="predicted"/>
<dbReference type="PANTHER" id="PTHR35333">
    <property type="entry name" value="BETA-LACTAMASE"/>
    <property type="match status" value="1"/>
</dbReference>
<name>A0AAC9LE63_9PSEU</name>